<comment type="similarity">
    <text evidence="2">Belongs to the glycosyl hydrolase 3 family.</text>
</comment>
<dbReference type="PANTHER" id="PTHR30480:SF13">
    <property type="entry name" value="BETA-HEXOSAMINIDASE"/>
    <property type="match status" value="1"/>
</dbReference>
<dbReference type="InterPro" id="IPR017853">
    <property type="entry name" value="GH"/>
</dbReference>
<keyword evidence="10" id="KW-1185">Reference proteome</keyword>
<dbReference type="OrthoDB" id="9805821at2"/>
<dbReference type="InterPro" id="IPR050226">
    <property type="entry name" value="NagZ_Beta-hexosaminidase"/>
</dbReference>
<dbReference type="GO" id="GO:0004563">
    <property type="term" value="F:beta-N-acetylhexosaminidase activity"/>
    <property type="evidence" value="ECO:0007669"/>
    <property type="project" value="UniProtKB-EC"/>
</dbReference>
<dbReference type="RefSeq" id="WP_008472348.1">
    <property type="nucleotide sequence ID" value="NZ_AYZO01000028.1"/>
</dbReference>
<dbReference type="InterPro" id="IPR001764">
    <property type="entry name" value="Glyco_hydro_3_N"/>
</dbReference>
<dbReference type="Gene3D" id="3.20.20.300">
    <property type="entry name" value="Glycoside hydrolase, family 3, N-terminal domain"/>
    <property type="match status" value="1"/>
</dbReference>
<proteinExistence type="inferred from homology"/>
<evidence type="ECO:0000313" key="8">
    <source>
        <dbReference type="EMBL" id="KRN10640.1"/>
    </source>
</evidence>
<evidence type="ECO:0000313" key="10">
    <source>
        <dbReference type="Proteomes" id="UP000051521"/>
    </source>
</evidence>
<protein>
    <recommendedName>
        <fullName evidence="3">beta-N-acetylhexosaminidase</fullName>
        <ecNumber evidence="3">3.2.1.52</ecNumber>
    </recommendedName>
</protein>
<dbReference type="Proteomes" id="UP000051521">
    <property type="component" value="Unassembled WGS sequence"/>
</dbReference>
<evidence type="ECO:0000259" key="6">
    <source>
        <dbReference type="Pfam" id="PF00933"/>
    </source>
</evidence>
<accession>I7LCE2</accession>
<dbReference type="STRING" id="1423751.FC38_GL000934"/>
<feature type="domain" description="Glycoside hydrolase family 3 N-terminal" evidence="6">
    <location>
        <begin position="13"/>
        <end position="341"/>
    </location>
</feature>
<evidence type="ECO:0000256" key="4">
    <source>
        <dbReference type="ARBA" id="ARBA00022801"/>
    </source>
</evidence>
<sequence length="457" mass="50452">MSKISEFLNNASLEEKIGQMFIARTPQNVEQAIKDIEDYRLGGLIVYDADMMGLIPVEFRKKLDKFQAAAEIPLLIGIDQEGGRVSRLTHSGLIAENKDQFAFPRQQYAHAEQSGVGSGMKMVKRYASQNAKILRTLGINWNFAPDADVSHAEKGFIYDRTFSSSYEQTAKYISEVVPAWQKNDLIAATLKHFPGYGNAADTHTGFAVRSETLDYLKTHDMLPFIAGIKVGVDSIMVTHVIYDQIDPENPATLSAKVINLIRHECAFDGVIVTDALEMGAISDFAKKRHQASVDVLAVKAGNDMIMNADYATGIAEIATAVRNGEISERRIDDSVKRILTLKEKLHLSDEQKVREINHIAIAQLNSAKISKTKKKIELERIEHGSVPNEIQIYGRVSDPAAEGSLLISAYDQSGKLVATSVVGGEGNFELKIMNEAGNNQICLIALNPQYRILDISI</sequence>
<evidence type="ECO:0000313" key="9">
    <source>
        <dbReference type="Proteomes" id="UP000009326"/>
    </source>
</evidence>
<evidence type="ECO:0000256" key="2">
    <source>
        <dbReference type="ARBA" id="ARBA00005336"/>
    </source>
</evidence>
<keyword evidence="4 7" id="KW-0378">Hydrolase</keyword>
<dbReference type="Proteomes" id="UP000009326">
    <property type="component" value="Unassembled WGS sequence"/>
</dbReference>
<evidence type="ECO:0000313" key="7">
    <source>
        <dbReference type="EMBL" id="CCI86416.1"/>
    </source>
</evidence>
<dbReference type="GO" id="GO:0009254">
    <property type="term" value="P:peptidoglycan turnover"/>
    <property type="evidence" value="ECO:0007669"/>
    <property type="project" value="TreeGrafter"/>
</dbReference>
<keyword evidence="5 7" id="KW-0326">Glycosidase</keyword>
<comment type="catalytic activity">
    <reaction evidence="1">
        <text>Hydrolysis of terminal non-reducing N-acetyl-D-hexosamine residues in N-acetyl-beta-D-hexosaminides.</text>
        <dbReference type="EC" id="3.2.1.52"/>
    </reaction>
</comment>
<dbReference type="EC" id="3.2.1.52" evidence="3"/>
<gene>
    <name evidence="7" type="ORF">BN52_07400</name>
    <name evidence="8" type="ORF">FC38_GL000934</name>
</gene>
<dbReference type="PANTHER" id="PTHR30480">
    <property type="entry name" value="BETA-HEXOSAMINIDASE-RELATED"/>
    <property type="match status" value="1"/>
</dbReference>
<dbReference type="Pfam" id="PF00933">
    <property type="entry name" value="Glyco_hydro_3"/>
    <property type="match status" value="1"/>
</dbReference>
<name>I7LCE2_9LACO</name>
<evidence type="ECO:0000256" key="1">
    <source>
        <dbReference type="ARBA" id="ARBA00001231"/>
    </source>
</evidence>
<dbReference type="SUPFAM" id="SSF51445">
    <property type="entry name" value="(Trans)glycosidases"/>
    <property type="match status" value="1"/>
</dbReference>
<evidence type="ECO:0000256" key="5">
    <source>
        <dbReference type="ARBA" id="ARBA00023295"/>
    </source>
</evidence>
<dbReference type="PATRIC" id="fig|1423751.3.peg.969"/>
<organism evidence="7 9">
    <name type="scientific">Lactobacillus gigeriorum DSM 23908 = CRBIP 24.85</name>
    <dbReference type="NCBI Taxonomy" id="1423751"/>
    <lineage>
        <taxon>Bacteria</taxon>
        <taxon>Bacillati</taxon>
        <taxon>Bacillota</taxon>
        <taxon>Bacilli</taxon>
        <taxon>Lactobacillales</taxon>
        <taxon>Lactobacillaceae</taxon>
        <taxon>Lactobacillus</taxon>
    </lineage>
</organism>
<dbReference type="GO" id="GO:0005975">
    <property type="term" value="P:carbohydrate metabolic process"/>
    <property type="evidence" value="ECO:0007669"/>
    <property type="project" value="InterPro"/>
</dbReference>
<reference evidence="8 10" key="2">
    <citation type="journal article" date="2015" name="Genome Announc.">
        <title>Expanding the biotechnology potential of lactobacilli through comparative genomics of 213 strains and associated genera.</title>
        <authorList>
            <person name="Sun Z."/>
            <person name="Harris H.M."/>
            <person name="McCann A."/>
            <person name="Guo C."/>
            <person name="Argimon S."/>
            <person name="Zhang W."/>
            <person name="Yang X."/>
            <person name="Jeffery I.B."/>
            <person name="Cooney J.C."/>
            <person name="Kagawa T.F."/>
            <person name="Liu W."/>
            <person name="Song Y."/>
            <person name="Salvetti E."/>
            <person name="Wrobel A."/>
            <person name="Rasinkangas P."/>
            <person name="Parkhill J."/>
            <person name="Rea M.C."/>
            <person name="O'Sullivan O."/>
            <person name="Ritari J."/>
            <person name="Douillard F.P."/>
            <person name="Paul Ross R."/>
            <person name="Yang R."/>
            <person name="Briner A.E."/>
            <person name="Felis G.E."/>
            <person name="de Vos W.M."/>
            <person name="Barrangou R."/>
            <person name="Klaenhammer T.R."/>
            <person name="Caufield P.W."/>
            <person name="Cui Y."/>
            <person name="Zhang H."/>
            <person name="O'Toole P.W."/>
        </authorList>
    </citation>
    <scope>NUCLEOTIDE SEQUENCE [LARGE SCALE GENOMIC DNA]</scope>
    <source>
        <strain evidence="8 10">DSM 23908</strain>
    </source>
</reference>
<dbReference type="InterPro" id="IPR036962">
    <property type="entry name" value="Glyco_hydro_3_N_sf"/>
</dbReference>
<reference evidence="7 9" key="1">
    <citation type="submission" date="2012-06" db="EMBL/GenBank/DDBJ databases">
        <title>Draft genome sequence of Lactobacillus gigeriorum CRBIP 24.85T, isolated from chicken crop.</title>
        <authorList>
            <person name="Cousin S."/>
            <person name="Ma L."/>
            <person name="Creno S."/>
            <person name="Clermont D."/>
            <person name="Loux V."/>
            <person name="Bizet C."/>
            <person name="Bouchier C."/>
        </authorList>
    </citation>
    <scope>NUCLEOTIDE SEQUENCE [LARGE SCALE GENOMIC DNA]</scope>
    <source>
        <strain evidence="9">CRBIP 24.85T</strain>
        <strain evidence="7">Type strain: CRBIP 24.85</strain>
    </source>
</reference>
<dbReference type="EMBL" id="AYZO01000028">
    <property type="protein sequence ID" value="KRN10640.1"/>
    <property type="molecule type" value="Genomic_DNA"/>
</dbReference>
<comment type="caution">
    <text evidence="7">The sequence shown here is derived from an EMBL/GenBank/DDBJ whole genome shotgun (WGS) entry which is preliminary data.</text>
</comment>
<dbReference type="EMBL" id="CAKC01000019">
    <property type="protein sequence ID" value="CCI86416.1"/>
    <property type="molecule type" value="Genomic_DNA"/>
</dbReference>
<evidence type="ECO:0000256" key="3">
    <source>
        <dbReference type="ARBA" id="ARBA00012663"/>
    </source>
</evidence>
<dbReference type="AlphaFoldDB" id="I7LCE2"/>